<comment type="caution">
    <text evidence="4">The sequence shown here is derived from an EMBL/GenBank/DDBJ whole genome shotgun (WGS) entry which is preliminary data.</text>
</comment>
<accession>A0AAD5LW45</accession>
<feature type="region of interest" description="Disordered" evidence="1">
    <location>
        <begin position="57"/>
        <end position="76"/>
    </location>
</feature>
<feature type="transmembrane region" description="Helical" evidence="2">
    <location>
        <begin position="183"/>
        <end position="202"/>
    </location>
</feature>
<dbReference type="AlphaFoldDB" id="A0AAD5LW45"/>
<name>A0AAD5LW45_PYTIN</name>
<dbReference type="Gene3D" id="1.10.3730.20">
    <property type="match status" value="1"/>
</dbReference>
<protein>
    <recommendedName>
        <fullName evidence="3">EamA domain-containing protein</fullName>
    </recommendedName>
</protein>
<dbReference type="EMBL" id="JAKCXM010000422">
    <property type="protein sequence ID" value="KAJ0394273.1"/>
    <property type="molecule type" value="Genomic_DNA"/>
</dbReference>
<dbReference type="Pfam" id="PF00892">
    <property type="entry name" value="EamA"/>
    <property type="match status" value="1"/>
</dbReference>
<feature type="transmembrane region" description="Helical" evidence="2">
    <location>
        <begin position="208"/>
        <end position="232"/>
    </location>
</feature>
<dbReference type="Proteomes" id="UP001209570">
    <property type="component" value="Unassembled WGS sequence"/>
</dbReference>
<feature type="transmembrane region" description="Helical" evidence="2">
    <location>
        <begin position="358"/>
        <end position="381"/>
    </location>
</feature>
<feature type="transmembrane region" description="Helical" evidence="2">
    <location>
        <begin position="241"/>
        <end position="258"/>
    </location>
</feature>
<dbReference type="InterPro" id="IPR037185">
    <property type="entry name" value="EmrE-like"/>
</dbReference>
<evidence type="ECO:0000259" key="3">
    <source>
        <dbReference type="Pfam" id="PF00892"/>
    </source>
</evidence>
<feature type="compositionally biased region" description="Polar residues" evidence="1">
    <location>
        <begin position="459"/>
        <end position="469"/>
    </location>
</feature>
<sequence length="469" mass="50210">MVVETGVMVVETGVVDVEIGVVDVETGAVAIDFFVVSDAFLWRYILDSPAPNMTQHGTSALPVRNSYGPEKPAPRVDETAPLRAGKMALPHGASDAHPHPHAHGRRALCPSMSIRVAGLLALAALIWSWVVQAEASQALQVLLLPLVCLFFKCCGTPCDRYETPWYAIPTLLQRHTVLPFAKACRIAAFLSIFYCAADYFWYAALSTVSVAAGTAIFNCSPLFVYCFSICFLGERISLKKIYGVLTAFVGVTLILMYQDDGSGGSRLDLSAVATLESSSFAAGMLVVLSAALYAAYEVSFKVAVGDDLTDTATLLIITGLSGLFTIPIWILGSFVLAYSPFDSLYEPLGWPTSADGLAMLFLSGSLAVTFNIAMPLSLCWTSPLETSVGCMLTIPLSGLLDTVLHRTHFAAECIVGSVLVMLGFAILEYATPPHAESTDTDEDSSEQTRVEPDEERLRASQSSAASTAV</sequence>
<feature type="transmembrane region" description="Helical" evidence="2">
    <location>
        <begin position="409"/>
        <end position="427"/>
    </location>
</feature>
<feature type="compositionally biased region" description="Basic and acidic residues" evidence="1">
    <location>
        <begin position="446"/>
        <end position="458"/>
    </location>
</feature>
<dbReference type="PANTHER" id="PTHR19346">
    <property type="entry name" value="SUGAR PHOSPHATE TRANSPORTER DOMAIN-CONTAINING PROTEIN"/>
    <property type="match status" value="1"/>
</dbReference>
<keyword evidence="2" id="KW-1133">Transmembrane helix</keyword>
<evidence type="ECO:0000313" key="5">
    <source>
        <dbReference type="Proteomes" id="UP001209570"/>
    </source>
</evidence>
<dbReference type="InterPro" id="IPR000620">
    <property type="entry name" value="EamA_dom"/>
</dbReference>
<organism evidence="4 5">
    <name type="scientific">Pythium insidiosum</name>
    <name type="common">Pythiosis disease agent</name>
    <dbReference type="NCBI Taxonomy" id="114742"/>
    <lineage>
        <taxon>Eukaryota</taxon>
        <taxon>Sar</taxon>
        <taxon>Stramenopiles</taxon>
        <taxon>Oomycota</taxon>
        <taxon>Peronosporomycetes</taxon>
        <taxon>Pythiales</taxon>
        <taxon>Pythiaceae</taxon>
        <taxon>Pythium</taxon>
    </lineage>
</organism>
<feature type="region of interest" description="Disordered" evidence="1">
    <location>
        <begin position="433"/>
        <end position="469"/>
    </location>
</feature>
<evidence type="ECO:0000313" key="4">
    <source>
        <dbReference type="EMBL" id="KAJ0394273.1"/>
    </source>
</evidence>
<evidence type="ECO:0000256" key="1">
    <source>
        <dbReference type="SAM" id="MobiDB-lite"/>
    </source>
</evidence>
<feature type="transmembrane region" description="Helical" evidence="2">
    <location>
        <begin position="312"/>
        <end position="338"/>
    </location>
</feature>
<keyword evidence="5" id="KW-1185">Reference proteome</keyword>
<dbReference type="InterPro" id="IPR026505">
    <property type="entry name" value="Solute_c_fam_35_mem_F3/F4"/>
</dbReference>
<evidence type="ECO:0000256" key="2">
    <source>
        <dbReference type="SAM" id="Phobius"/>
    </source>
</evidence>
<proteinExistence type="predicted"/>
<keyword evidence="2" id="KW-0472">Membrane</keyword>
<gene>
    <name evidence="4" type="ORF">P43SY_000574</name>
</gene>
<feature type="transmembrane region" description="Helical" evidence="2">
    <location>
        <begin position="278"/>
        <end position="300"/>
    </location>
</feature>
<feature type="domain" description="EamA" evidence="3">
    <location>
        <begin position="182"/>
        <end position="255"/>
    </location>
</feature>
<feature type="transmembrane region" description="Helical" evidence="2">
    <location>
        <begin position="112"/>
        <end position="131"/>
    </location>
</feature>
<dbReference type="PANTHER" id="PTHR19346:SF4">
    <property type="entry name" value="SUGAR PHOSPHATE TRANSPORTER DOMAIN-CONTAINING PROTEIN"/>
    <property type="match status" value="1"/>
</dbReference>
<dbReference type="SUPFAM" id="SSF103481">
    <property type="entry name" value="Multidrug resistance efflux transporter EmrE"/>
    <property type="match status" value="1"/>
</dbReference>
<keyword evidence="2" id="KW-0812">Transmembrane</keyword>
<reference evidence="4" key="1">
    <citation type="submission" date="2021-12" db="EMBL/GenBank/DDBJ databases">
        <title>Prjna785345.</title>
        <authorList>
            <person name="Rujirawat T."/>
            <person name="Krajaejun T."/>
        </authorList>
    </citation>
    <scope>NUCLEOTIDE SEQUENCE</scope>
    <source>
        <strain evidence="4">Pi057C3</strain>
    </source>
</reference>
<dbReference type="GO" id="GO:0016020">
    <property type="term" value="C:membrane"/>
    <property type="evidence" value="ECO:0007669"/>
    <property type="project" value="InterPro"/>
</dbReference>